<gene>
    <name evidence="2" type="ORF">L9F63_010945</name>
</gene>
<name>A0AAD8AG10_DIPPU</name>
<organism evidence="2 3">
    <name type="scientific">Diploptera punctata</name>
    <name type="common">Pacific beetle cockroach</name>
    <dbReference type="NCBI Taxonomy" id="6984"/>
    <lineage>
        <taxon>Eukaryota</taxon>
        <taxon>Metazoa</taxon>
        <taxon>Ecdysozoa</taxon>
        <taxon>Arthropoda</taxon>
        <taxon>Hexapoda</taxon>
        <taxon>Insecta</taxon>
        <taxon>Pterygota</taxon>
        <taxon>Neoptera</taxon>
        <taxon>Polyneoptera</taxon>
        <taxon>Dictyoptera</taxon>
        <taxon>Blattodea</taxon>
        <taxon>Blaberoidea</taxon>
        <taxon>Blaberidae</taxon>
        <taxon>Diplopterinae</taxon>
        <taxon>Diploptera</taxon>
    </lineage>
</organism>
<reference evidence="2" key="1">
    <citation type="journal article" date="2023" name="IScience">
        <title>Live-bearing cockroach genome reveals convergent evolutionary mechanisms linked to viviparity in insects and beyond.</title>
        <authorList>
            <person name="Fouks B."/>
            <person name="Harrison M.C."/>
            <person name="Mikhailova A.A."/>
            <person name="Marchal E."/>
            <person name="English S."/>
            <person name="Carruthers M."/>
            <person name="Jennings E.C."/>
            <person name="Chiamaka E.L."/>
            <person name="Frigard R.A."/>
            <person name="Pippel M."/>
            <person name="Attardo G.M."/>
            <person name="Benoit J.B."/>
            <person name="Bornberg-Bauer E."/>
            <person name="Tobe S.S."/>
        </authorList>
    </citation>
    <scope>NUCLEOTIDE SEQUENCE</scope>
    <source>
        <strain evidence="2">Stay&amp;Tobe</strain>
    </source>
</reference>
<evidence type="ECO:0000313" key="3">
    <source>
        <dbReference type="Proteomes" id="UP001233999"/>
    </source>
</evidence>
<comment type="caution">
    <text evidence="2">The sequence shown here is derived from an EMBL/GenBank/DDBJ whole genome shotgun (WGS) entry which is preliminary data.</text>
</comment>
<feature type="compositionally biased region" description="Polar residues" evidence="1">
    <location>
        <begin position="175"/>
        <end position="194"/>
    </location>
</feature>
<dbReference type="EMBL" id="JASPKZ010001223">
    <property type="protein sequence ID" value="KAJ9598371.1"/>
    <property type="molecule type" value="Genomic_DNA"/>
</dbReference>
<keyword evidence="3" id="KW-1185">Reference proteome</keyword>
<feature type="region of interest" description="Disordered" evidence="1">
    <location>
        <begin position="114"/>
        <end position="202"/>
    </location>
</feature>
<proteinExistence type="predicted"/>
<sequence length="310" mass="36227">MDILSNPEEEPPKLQKPLLIPITMKDSIKLYNANRPCLMTVGFMKQDTAHIRKFMLSDTKFHYIKTSSGASTKLRLYHFRSSELMNNVINNIDSTKLTSNVYILEGEDIENAIHDITPKYSSESEYDSSEEENRDKQEEKNDDRDINQNREGKWQTARQRNRKTRNNKETERNQPHITNTEVEKNLQQINSSDNPQKDDEQSENMIKIHEHSTKQGNPIFLKAILNRHDIKQPTRHFFASSTKITTLVFEDKFQTMKFLKEVPPDLFGEEASYELARPRKKTSPINNVTQHWNAVIRGVDTDIEITDFEK</sequence>
<dbReference type="AlphaFoldDB" id="A0AAD8AG10"/>
<protein>
    <submittedName>
        <fullName evidence="2">Uncharacterized protein</fullName>
    </submittedName>
</protein>
<evidence type="ECO:0000313" key="2">
    <source>
        <dbReference type="EMBL" id="KAJ9598371.1"/>
    </source>
</evidence>
<feature type="compositionally biased region" description="Basic and acidic residues" evidence="1">
    <location>
        <begin position="131"/>
        <end position="153"/>
    </location>
</feature>
<accession>A0AAD8AG10</accession>
<evidence type="ECO:0000256" key="1">
    <source>
        <dbReference type="SAM" id="MobiDB-lite"/>
    </source>
</evidence>
<dbReference type="Proteomes" id="UP001233999">
    <property type="component" value="Unassembled WGS sequence"/>
</dbReference>
<reference evidence="2" key="2">
    <citation type="submission" date="2023-05" db="EMBL/GenBank/DDBJ databases">
        <authorList>
            <person name="Fouks B."/>
        </authorList>
    </citation>
    <scope>NUCLEOTIDE SEQUENCE</scope>
    <source>
        <strain evidence="2">Stay&amp;Tobe</strain>
        <tissue evidence="2">Testes</tissue>
    </source>
</reference>